<keyword evidence="1" id="KW-0574">Periplasm</keyword>
<feature type="compositionally biased region" description="Low complexity" evidence="2">
    <location>
        <begin position="79"/>
        <end position="94"/>
    </location>
</feature>
<comment type="caution">
    <text evidence="4">The sequence shown here is derived from an EMBL/GenBank/DDBJ whole genome shotgun (WGS) entry which is preliminary data.</text>
</comment>
<dbReference type="InterPro" id="IPR034706">
    <property type="entry name" value="CpoB"/>
</dbReference>
<feature type="domain" description="YbgF trimerisation" evidence="3">
    <location>
        <begin position="102"/>
        <end position="154"/>
    </location>
</feature>
<keyword evidence="1" id="KW-0132">Cell division</keyword>
<evidence type="ECO:0000259" key="3">
    <source>
        <dbReference type="Pfam" id="PF16331"/>
    </source>
</evidence>
<comment type="subcellular location">
    <subcellularLocation>
        <location evidence="1">Periplasm</location>
    </subcellularLocation>
</comment>
<feature type="region of interest" description="Disordered" evidence="2">
    <location>
        <begin position="41"/>
        <end position="94"/>
    </location>
</feature>
<keyword evidence="1" id="KW-0732">Signal</keyword>
<dbReference type="Pfam" id="PF13432">
    <property type="entry name" value="TPR_16"/>
    <property type="match status" value="1"/>
</dbReference>
<dbReference type="NCBIfam" id="TIGR02795">
    <property type="entry name" value="tol_pal_ybgF"/>
    <property type="match status" value="1"/>
</dbReference>
<keyword evidence="1" id="KW-0131">Cell cycle</keyword>
<evidence type="ECO:0000313" key="5">
    <source>
        <dbReference type="Proteomes" id="UP000235005"/>
    </source>
</evidence>
<evidence type="ECO:0000256" key="2">
    <source>
        <dbReference type="SAM" id="MobiDB-lite"/>
    </source>
</evidence>
<feature type="compositionally biased region" description="Polar residues" evidence="2">
    <location>
        <begin position="65"/>
        <end position="75"/>
    </location>
</feature>
<feature type="coiled-coil region" evidence="1">
    <location>
        <begin position="106"/>
        <end position="133"/>
    </location>
</feature>
<dbReference type="InterPro" id="IPR014162">
    <property type="entry name" value="CpoB_C"/>
</dbReference>
<dbReference type="InterPro" id="IPR019734">
    <property type="entry name" value="TPR_rpt"/>
</dbReference>
<feature type="region of interest" description="Disordered" evidence="2">
    <location>
        <begin position="149"/>
        <end position="182"/>
    </location>
</feature>
<feature type="chain" id="PRO_5015013555" description="Cell division coordinator CpoB" evidence="1">
    <location>
        <begin position="25"/>
        <end position="309"/>
    </location>
</feature>
<organism evidence="4 5">
    <name type="scientific">Pseudohalioglobus lutimaris</name>
    <dbReference type="NCBI Taxonomy" id="1737061"/>
    <lineage>
        <taxon>Bacteria</taxon>
        <taxon>Pseudomonadati</taxon>
        <taxon>Pseudomonadota</taxon>
        <taxon>Gammaproteobacteria</taxon>
        <taxon>Cellvibrionales</taxon>
        <taxon>Halieaceae</taxon>
        <taxon>Pseudohalioglobus</taxon>
    </lineage>
</organism>
<evidence type="ECO:0000313" key="4">
    <source>
        <dbReference type="EMBL" id="PLW67994.1"/>
    </source>
</evidence>
<dbReference type="EMBL" id="PKUS01000021">
    <property type="protein sequence ID" value="PLW67994.1"/>
    <property type="molecule type" value="Genomic_DNA"/>
</dbReference>
<sequence length="309" mass="33199" precursor="true">MANMSKLLMASGLVLLTGPFCFMAQGQDYVDVEAERAARAGSSAPAAVTPQSSPGPASDPYGVQPTRSYPATSYGLNRAPAAPATTSAPAPATSGGQNVGTLFLQMQQLQQEVMRLNGMVEEQANELRKLKAQSLERYVDLDKRISGMGPGSAASVASGDNTPSVATAPAQPMASGQGASLPGESDAYRSAYSLVRGQQFGQAVDAFTQFLRNFPDGKYAPNAHYWLGELYLVIDPPDLEASRQSFSLLLSQYPDNAKAPDAMYKLGKVQYLKGNREKSREYLERVVRDYGNTNSSAVKLSRDFLEENF</sequence>
<dbReference type="GO" id="GO:0043093">
    <property type="term" value="P:FtsZ-dependent cytokinesis"/>
    <property type="evidence" value="ECO:0007669"/>
    <property type="project" value="UniProtKB-UniRule"/>
</dbReference>
<keyword evidence="1" id="KW-0175">Coiled coil</keyword>
<dbReference type="InterPro" id="IPR032519">
    <property type="entry name" value="YbgF_tri"/>
</dbReference>
<gene>
    <name evidence="4" type="primary">ygbF</name>
    <name evidence="1" type="synonym">cpoB</name>
    <name evidence="4" type="ORF">C0039_14565</name>
</gene>
<keyword evidence="5" id="KW-1185">Reference proteome</keyword>
<dbReference type="Pfam" id="PF16331">
    <property type="entry name" value="TolA_bind_tri"/>
    <property type="match status" value="1"/>
</dbReference>
<protein>
    <recommendedName>
        <fullName evidence="1">Cell division coordinator CpoB</fullName>
    </recommendedName>
</protein>
<dbReference type="Gene3D" id="1.25.40.10">
    <property type="entry name" value="Tetratricopeptide repeat domain"/>
    <property type="match status" value="1"/>
</dbReference>
<name>A0A2N5X0I3_9GAMM</name>
<proteinExistence type="inferred from homology"/>
<comment type="similarity">
    <text evidence="1">Belongs to the CpoB family.</text>
</comment>
<dbReference type="InterPro" id="IPR011990">
    <property type="entry name" value="TPR-like_helical_dom_sf"/>
</dbReference>
<dbReference type="Proteomes" id="UP000235005">
    <property type="component" value="Unassembled WGS sequence"/>
</dbReference>
<comment type="function">
    <text evidence="1">Mediates coordination of peptidoglycan synthesis and outer membrane constriction during cell division.</text>
</comment>
<dbReference type="GO" id="GO:0070206">
    <property type="term" value="P:protein trimerization"/>
    <property type="evidence" value="ECO:0007669"/>
    <property type="project" value="InterPro"/>
</dbReference>
<feature type="signal peptide" evidence="1">
    <location>
        <begin position="1"/>
        <end position="24"/>
    </location>
</feature>
<dbReference type="Gene3D" id="1.20.5.110">
    <property type="match status" value="1"/>
</dbReference>
<dbReference type="GO" id="GO:0030288">
    <property type="term" value="C:outer membrane-bounded periplasmic space"/>
    <property type="evidence" value="ECO:0007669"/>
    <property type="project" value="UniProtKB-UniRule"/>
</dbReference>
<dbReference type="Pfam" id="PF13174">
    <property type="entry name" value="TPR_6"/>
    <property type="match status" value="1"/>
</dbReference>
<accession>A0A2N5X0I3</accession>
<dbReference type="SUPFAM" id="SSF48452">
    <property type="entry name" value="TPR-like"/>
    <property type="match status" value="1"/>
</dbReference>
<evidence type="ECO:0000256" key="1">
    <source>
        <dbReference type="HAMAP-Rule" id="MF_02066"/>
    </source>
</evidence>
<dbReference type="HAMAP" id="MF_02066">
    <property type="entry name" value="CpoB"/>
    <property type="match status" value="1"/>
</dbReference>
<reference evidence="4 5" key="1">
    <citation type="submission" date="2018-01" db="EMBL/GenBank/DDBJ databases">
        <title>The draft genome sequence of Halioglobus lutimaris HF004.</title>
        <authorList>
            <person name="Du Z.-J."/>
            <person name="Shi M.-J."/>
        </authorList>
    </citation>
    <scope>NUCLEOTIDE SEQUENCE [LARGE SCALE GENOMIC DNA]</scope>
    <source>
        <strain evidence="4 5">HF004</strain>
    </source>
</reference>
<dbReference type="AlphaFoldDB" id="A0A2N5X0I3"/>
<dbReference type="OrthoDB" id="9768142at2"/>